<sequence>MTKARNKICIWQEQKERNKKRTEEATSNFLIGRAYGTFNLIVLHGWG</sequence>
<dbReference type="EMBL" id="GBXM01034879">
    <property type="protein sequence ID" value="JAH73698.1"/>
    <property type="molecule type" value="Transcribed_RNA"/>
</dbReference>
<organism evidence="1">
    <name type="scientific">Anguilla anguilla</name>
    <name type="common">European freshwater eel</name>
    <name type="synonym">Muraena anguilla</name>
    <dbReference type="NCBI Taxonomy" id="7936"/>
    <lineage>
        <taxon>Eukaryota</taxon>
        <taxon>Metazoa</taxon>
        <taxon>Chordata</taxon>
        <taxon>Craniata</taxon>
        <taxon>Vertebrata</taxon>
        <taxon>Euteleostomi</taxon>
        <taxon>Actinopterygii</taxon>
        <taxon>Neopterygii</taxon>
        <taxon>Teleostei</taxon>
        <taxon>Anguilliformes</taxon>
        <taxon>Anguillidae</taxon>
        <taxon>Anguilla</taxon>
    </lineage>
</organism>
<name>A0A0E9V8Y9_ANGAN</name>
<dbReference type="AlphaFoldDB" id="A0A0E9V8Y9"/>
<reference evidence="1" key="2">
    <citation type="journal article" date="2015" name="Fish Shellfish Immunol.">
        <title>Early steps in the European eel (Anguilla anguilla)-Vibrio vulnificus interaction in the gills: Role of the RtxA13 toxin.</title>
        <authorList>
            <person name="Callol A."/>
            <person name="Pajuelo D."/>
            <person name="Ebbesson L."/>
            <person name="Teles M."/>
            <person name="MacKenzie S."/>
            <person name="Amaro C."/>
        </authorList>
    </citation>
    <scope>NUCLEOTIDE SEQUENCE</scope>
</reference>
<evidence type="ECO:0000313" key="1">
    <source>
        <dbReference type="EMBL" id="JAH73698.1"/>
    </source>
</evidence>
<accession>A0A0E9V8Y9</accession>
<reference evidence="1" key="1">
    <citation type="submission" date="2014-11" db="EMBL/GenBank/DDBJ databases">
        <authorList>
            <person name="Amaro Gonzalez C."/>
        </authorList>
    </citation>
    <scope>NUCLEOTIDE SEQUENCE</scope>
</reference>
<proteinExistence type="predicted"/>
<protein>
    <submittedName>
        <fullName evidence="1">Uncharacterized protein</fullName>
    </submittedName>
</protein>